<feature type="transmembrane region" description="Helical" evidence="1">
    <location>
        <begin position="237"/>
        <end position="258"/>
    </location>
</feature>
<feature type="transmembrane region" description="Helical" evidence="1">
    <location>
        <begin position="6"/>
        <end position="28"/>
    </location>
</feature>
<feature type="transmembrane region" description="Helical" evidence="1">
    <location>
        <begin position="279"/>
        <end position="300"/>
    </location>
</feature>
<proteinExistence type="predicted"/>
<dbReference type="PANTHER" id="PTHR31881:SF6">
    <property type="entry name" value="OS09G0494600 PROTEIN"/>
    <property type="match status" value="1"/>
</dbReference>
<protein>
    <submittedName>
        <fullName evidence="3">Uncharacterized protein LOC103713147</fullName>
    </submittedName>
</protein>
<accession>A0A8B7CFI4</accession>
<keyword evidence="1" id="KW-0472">Membrane</keyword>
<keyword evidence="1" id="KW-0812">Transmembrane</keyword>
<dbReference type="KEGG" id="pda:103713147"/>
<feature type="transmembrane region" description="Helical" evidence="1">
    <location>
        <begin position="346"/>
        <end position="368"/>
    </location>
</feature>
<feature type="transmembrane region" description="Helical" evidence="1">
    <location>
        <begin position="78"/>
        <end position="98"/>
    </location>
</feature>
<reference evidence="2" key="1">
    <citation type="journal article" date="2019" name="Nat. Commun.">
        <title>Genome-wide association mapping of date palm fruit traits.</title>
        <authorList>
            <person name="Hazzouri K.M."/>
            <person name="Gros-Balthazard M."/>
            <person name="Flowers J.M."/>
            <person name="Copetti D."/>
            <person name="Lemansour A."/>
            <person name="Lebrun M."/>
            <person name="Masmoudi K."/>
            <person name="Ferrand S."/>
            <person name="Dhar M.I."/>
            <person name="Fresquez Z.A."/>
            <person name="Rosas U."/>
            <person name="Zhang J."/>
            <person name="Talag J."/>
            <person name="Lee S."/>
            <person name="Kudrna D."/>
            <person name="Powell R.F."/>
            <person name="Leitch I.J."/>
            <person name="Krueger R.R."/>
            <person name="Wing R.A."/>
            <person name="Amiri K.M.A."/>
            <person name="Purugganan M.D."/>
        </authorList>
    </citation>
    <scope>NUCLEOTIDE SEQUENCE [LARGE SCALE GENOMIC DNA]</scope>
    <source>
        <strain evidence="2">cv. Khalas</strain>
    </source>
</reference>
<feature type="transmembrane region" description="Helical" evidence="1">
    <location>
        <begin position="110"/>
        <end position="135"/>
    </location>
</feature>
<evidence type="ECO:0000256" key="1">
    <source>
        <dbReference type="SAM" id="Phobius"/>
    </source>
</evidence>
<evidence type="ECO:0000313" key="3">
    <source>
        <dbReference type="RefSeq" id="XP_008798193.2"/>
    </source>
</evidence>
<organism evidence="2 3">
    <name type="scientific">Phoenix dactylifera</name>
    <name type="common">Date palm</name>
    <dbReference type="NCBI Taxonomy" id="42345"/>
    <lineage>
        <taxon>Eukaryota</taxon>
        <taxon>Viridiplantae</taxon>
        <taxon>Streptophyta</taxon>
        <taxon>Embryophyta</taxon>
        <taxon>Tracheophyta</taxon>
        <taxon>Spermatophyta</taxon>
        <taxon>Magnoliopsida</taxon>
        <taxon>Liliopsida</taxon>
        <taxon>Arecaceae</taxon>
        <taxon>Coryphoideae</taxon>
        <taxon>Phoeniceae</taxon>
        <taxon>Phoenix</taxon>
    </lineage>
</organism>
<dbReference type="OrthoDB" id="761598at2759"/>
<dbReference type="PANTHER" id="PTHR31881">
    <property type="match status" value="1"/>
</dbReference>
<keyword evidence="1" id="KW-1133">Transmembrane helix</keyword>
<name>A0A8B7CFI4_PHODC</name>
<reference evidence="3" key="2">
    <citation type="submission" date="2025-08" db="UniProtKB">
        <authorList>
            <consortium name="RefSeq"/>
        </authorList>
    </citation>
    <scope>IDENTIFICATION</scope>
    <source>
        <tissue evidence="3">Young leaves</tissue>
    </source>
</reference>
<dbReference type="Proteomes" id="UP000228380">
    <property type="component" value="Chromosome 9"/>
</dbReference>
<dbReference type="RefSeq" id="XP_008798193.2">
    <property type="nucleotide sequence ID" value="XM_008799971.2"/>
</dbReference>
<dbReference type="Pfam" id="PF04654">
    <property type="entry name" value="DUF599"/>
    <property type="match status" value="2"/>
</dbReference>
<sequence>MEGSRLYLDFILVALGLLSSLLYHFWLWHAVRTRPRRTNIGVNAGGPRVWVIAMTKDNDKKNVLAVQTLRNHNMASTLMATTSIFLCCSLLAFTSNIYKSQKRRHSDLEVASKCAIVILALLSSLLCQCLSIMFISQVNLLINTLAVEACSVSPEYVAELLEKGLFLSTLGNRLFFSALPLVLWVFGPELVFLSSVALIPVLYNFDFVSGDEKGEVGVKVSDNDKKNVLAVQTLRNFIMSSTLIATISIFISCGLLAFTSNMYKSQKRRHSDLEVASKCATVIMALLSSFLCHSLSIMFITQVNLLINTLAVEACPVTPEYVAKLLKKGLFLSTLGNRLFFSSLPLVLWVFGPELVFLSSVALIPVLYSLDFVSGDEKGEVGVKVSGASHREFNAAEA</sequence>
<feature type="transmembrane region" description="Helical" evidence="1">
    <location>
        <begin position="181"/>
        <end position="203"/>
    </location>
</feature>
<dbReference type="GeneID" id="103713147"/>
<dbReference type="InterPro" id="IPR006747">
    <property type="entry name" value="DUF599"/>
</dbReference>
<gene>
    <name evidence="3" type="primary">LOC103713147</name>
</gene>
<keyword evidence="2" id="KW-1185">Reference proteome</keyword>
<dbReference type="AlphaFoldDB" id="A0A8B7CFI4"/>
<evidence type="ECO:0000313" key="2">
    <source>
        <dbReference type="Proteomes" id="UP000228380"/>
    </source>
</evidence>